<dbReference type="InterPro" id="IPR041658">
    <property type="entry name" value="AAA_lid_11"/>
</dbReference>
<reference evidence="4" key="1">
    <citation type="submission" date="2023-08" db="EMBL/GenBank/DDBJ databases">
        <title>Reference Genome Resource for the Citrus Pathogen Phytophthora citrophthora.</title>
        <authorList>
            <person name="Moller H."/>
            <person name="Coetzee B."/>
            <person name="Rose L.J."/>
            <person name="Van Niekerk J.M."/>
        </authorList>
    </citation>
    <scope>NUCLEOTIDE SEQUENCE</scope>
    <source>
        <strain evidence="4">STE-U-9442</strain>
    </source>
</reference>
<dbReference type="Gene3D" id="3.40.50.300">
    <property type="entry name" value="P-loop containing nucleotide triphosphate hydrolases"/>
    <property type="match status" value="1"/>
</dbReference>
<dbReference type="FunFam" id="3.10.490.20:FF:000009">
    <property type="entry name" value="Dynein heavy chain 4"/>
    <property type="match status" value="1"/>
</dbReference>
<dbReference type="Gene3D" id="1.10.8.720">
    <property type="entry name" value="Region D6 of dynein motor"/>
    <property type="match status" value="1"/>
</dbReference>
<dbReference type="Pfam" id="PF03028">
    <property type="entry name" value="Dynein_heavy"/>
    <property type="match status" value="1"/>
</dbReference>
<dbReference type="EMBL" id="JASMQC010000008">
    <property type="protein sequence ID" value="KAK1942965.1"/>
    <property type="molecule type" value="Genomic_DNA"/>
</dbReference>
<dbReference type="Gene3D" id="3.10.490.20">
    <property type="match status" value="1"/>
</dbReference>
<protein>
    <submittedName>
        <fullName evidence="4">Dynein heavy chain 7</fullName>
    </submittedName>
</protein>
<organism evidence="4 5">
    <name type="scientific">Phytophthora citrophthora</name>
    <dbReference type="NCBI Taxonomy" id="4793"/>
    <lineage>
        <taxon>Eukaryota</taxon>
        <taxon>Sar</taxon>
        <taxon>Stramenopiles</taxon>
        <taxon>Oomycota</taxon>
        <taxon>Peronosporomycetes</taxon>
        <taxon>Peronosporales</taxon>
        <taxon>Peronosporaceae</taxon>
        <taxon>Phytophthora</taxon>
    </lineage>
</organism>
<keyword evidence="5" id="KW-1185">Reference proteome</keyword>
<dbReference type="InterPro" id="IPR004273">
    <property type="entry name" value="Dynein_heavy_D6_P-loop"/>
</dbReference>
<evidence type="ECO:0000259" key="3">
    <source>
        <dbReference type="Pfam" id="PF18199"/>
    </source>
</evidence>
<comment type="caution">
    <text evidence="4">The sequence shown here is derived from an EMBL/GenBank/DDBJ whole genome shotgun (WGS) entry which is preliminary data.</text>
</comment>
<evidence type="ECO:0000313" key="4">
    <source>
        <dbReference type="EMBL" id="KAK1942965.1"/>
    </source>
</evidence>
<dbReference type="AlphaFoldDB" id="A0AAD9LMZ3"/>
<feature type="domain" description="Dynein heavy chain region D6 P-loop" evidence="1">
    <location>
        <begin position="28"/>
        <end position="142"/>
    </location>
</feature>
<dbReference type="InterPro" id="IPR027417">
    <property type="entry name" value="P-loop_NTPase"/>
</dbReference>
<dbReference type="Pfam" id="PF18199">
    <property type="entry name" value="Dynein_C"/>
    <property type="match status" value="1"/>
</dbReference>
<feature type="domain" description="Dynein heavy chain AAA lid" evidence="2">
    <location>
        <begin position="174"/>
        <end position="316"/>
    </location>
</feature>
<dbReference type="GO" id="GO:0007018">
    <property type="term" value="P:microtubule-based movement"/>
    <property type="evidence" value="ECO:0007669"/>
    <property type="project" value="InterPro"/>
</dbReference>
<sequence>MSFVAAEMGQRFIEPQPFDLKAGFDDSNCSTPLIFVLTPGADPMSELLKLAVELGFNKKFVAISLGQGQGPLAENAIAEAIDNGTWVCLQNCHLSVSWLPTLEKICEEITPDRVHASFRLWLTSEPTRAFPSYILQHGVKMTNEPPKGMRANLKGSYLTIDEQWVASCKRPKEFKKLLFGLCFFHAVVRERTKFGPLGWNISYVFSSSDLAISKDQLKISLDDLQPTDPIPYAALAYLAGECNYGGRVTDDKDRRCLITILSDFYTRDILSESYTFSPSGLYYAPSADTSLSVFLNYIDQLPMNEGPEVFGLHDNANISTVIAETNLLLESALSLQPRGASGGGAAKSWDEVLDETARDIAAKLPPLFDIKKAELAFPVCYSESMNTVLTQELGRFNRLLNLLQISLVEIQKAIKGLVVMSAELEAMGNSMVNGHVPARWSAVAYPSLKPLGSWVTDFLARLAFLQNWLSRGTAPPVYWISGFFFTQAFITGTQQNYARKHKLPIDQVGYDMVVLAQTSSELTLPAEDGAYVDGLFLEGARWDAIAHTLAESNPRELYVPLPVLHLLPKARDQIEAIEDTDPKGTAHVYLCPVYKTSKRQGTLSTTGHSTNFVMSVRLPMSEQHRQKALDSTWRCFTHSTRHVT</sequence>
<dbReference type="GO" id="GO:0030286">
    <property type="term" value="C:dynein complex"/>
    <property type="evidence" value="ECO:0007669"/>
    <property type="project" value="InterPro"/>
</dbReference>
<evidence type="ECO:0000259" key="1">
    <source>
        <dbReference type="Pfam" id="PF03028"/>
    </source>
</evidence>
<name>A0AAD9LMZ3_9STRA</name>
<dbReference type="InterPro" id="IPR041228">
    <property type="entry name" value="Dynein_C"/>
</dbReference>
<dbReference type="FunFam" id="3.40.50.300:FF:000362">
    <property type="entry name" value="Dynein, axonemal, heavy chain 6"/>
    <property type="match status" value="1"/>
</dbReference>
<dbReference type="FunFam" id="1.20.1270.280:FF:000001">
    <property type="entry name" value="dynein heavy chain 7, axonemal"/>
    <property type="match status" value="1"/>
</dbReference>
<dbReference type="Proteomes" id="UP001259832">
    <property type="component" value="Unassembled WGS sequence"/>
</dbReference>
<dbReference type="Gene3D" id="1.20.1270.280">
    <property type="match status" value="1"/>
</dbReference>
<dbReference type="InterPro" id="IPR026983">
    <property type="entry name" value="DHC"/>
</dbReference>
<dbReference type="GO" id="GO:0051959">
    <property type="term" value="F:dynein light intermediate chain binding"/>
    <property type="evidence" value="ECO:0007669"/>
    <property type="project" value="InterPro"/>
</dbReference>
<proteinExistence type="predicted"/>
<accession>A0AAD9LMZ3</accession>
<dbReference type="PANTHER" id="PTHR22878">
    <property type="entry name" value="DYNEIN HEAVY CHAIN 6, AXONEMAL-LIKE-RELATED"/>
    <property type="match status" value="1"/>
</dbReference>
<evidence type="ECO:0000259" key="2">
    <source>
        <dbReference type="Pfam" id="PF18198"/>
    </source>
</evidence>
<dbReference type="Pfam" id="PF18198">
    <property type="entry name" value="AAA_lid_11"/>
    <property type="match status" value="1"/>
</dbReference>
<dbReference type="PANTHER" id="PTHR22878:SF70">
    <property type="entry name" value="DYNEIN HEAVY CHAIN 2, AXONEMAL"/>
    <property type="match status" value="1"/>
</dbReference>
<dbReference type="FunFam" id="1.10.8.720:FF:000001">
    <property type="entry name" value="dynein heavy chain 7, axonemal"/>
    <property type="match status" value="1"/>
</dbReference>
<dbReference type="InterPro" id="IPR042219">
    <property type="entry name" value="AAA_lid_11_sf"/>
</dbReference>
<dbReference type="GO" id="GO:0045505">
    <property type="term" value="F:dynein intermediate chain binding"/>
    <property type="evidence" value="ECO:0007669"/>
    <property type="project" value="InterPro"/>
</dbReference>
<evidence type="ECO:0000313" key="5">
    <source>
        <dbReference type="Proteomes" id="UP001259832"/>
    </source>
</evidence>
<gene>
    <name evidence="4" type="ORF">P3T76_005602</name>
</gene>
<dbReference type="GO" id="GO:0008569">
    <property type="term" value="F:minus-end-directed microtubule motor activity"/>
    <property type="evidence" value="ECO:0007669"/>
    <property type="project" value="InterPro"/>
</dbReference>
<dbReference type="InterPro" id="IPR043160">
    <property type="entry name" value="Dynein_C_barrel"/>
</dbReference>
<feature type="domain" description="Dynein heavy chain C-terminal" evidence="3">
    <location>
        <begin position="323"/>
        <end position="625"/>
    </location>
</feature>